<dbReference type="Proteomes" id="UP000261704">
    <property type="component" value="Chromosome"/>
</dbReference>
<name>A0A347UIG5_9RHOB</name>
<sequence>MTSKTNQTAPADLMASIARKHLFIETLEERKSDSLDFHEVSVWGVKAALEAACAAGLAAAQEAK</sequence>
<dbReference type="KEGG" id="pamo:BAR1_12350"/>
<dbReference type="EMBL" id="CP032125">
    <property type="protein sequence ID" value="AXX98643.1"/>
    <property type="molecule type" value="Genomic_DNA"/>
</dbReference>
<keyword evidence="3" id="KW-1185">Reference proteome</keyword>
<protein>
    <recommendedName>
        <fullName evidence="1">DUF6900 domain-containing protein</fullName>
    </recommendedName>
</protein>
<accession>A0A347UIG5</accession>
<evidence type="ECO:0000259" key="1">
    <source>
        <dbReference type="Pfam" id="PF21841"/>
    </source>
</evidence>
<feature type="domain" description="DUF6900" evidence="1">
    <location>
        <begin position="11"/>
        <end position="60"/>
    </location>
</feature>
<dbReference type="Pfam" id="PF21841">
    <property type="entry name" value="DUF6900"/>
    <property type="match status" value="1"/>
</dbReference>
<dbReference type="AlphaFoldDB" id="A0A347UIG5"/>
<reference evidence="2 3" key="1">
    <citation type="submission" date="2018-09" db="EMBL/GenBank/DDBJ databases">
        <title>Profundibacter amoris BAR1 gen. nov., sp. nov., a new member of the Roseobacter clade isolated at Lokis Castle Vent Field on the Arctic Mid-Oceanic Ridge.</title>
        <authorList>
            <person name="Le Moine Bauer S."/>
            <person name="Sjoeberg A.G."/>
            <person name="L'Haridon S."/>
            <person name="Stokke R."/>
            <person name="Roalkvam I."/>
            <person name="Steen I.H."/>
            <person name="Dahle H."/>
        </authorList>
    </citation>
    <scope>NUCLEOTIDE SEQUENCE [LARGE SCALE GENOMIC DNA]</scope>
    <source>
        <strain evidence="2 3">BAR1</strain>
    </source>
</reference>
<dbReference type="InterPro" id="IPR054195">
    <property type="entry name" value="DUF6900"/>
</dbReference>
<proteinExistence type="predicted"/>
<organism evidence="2 3">
    <name type="scientific">Profundibacter amoris</name>
    <dbReference type="NCBI Taxonomy" id="2171755"/>
    <lineage>
        <taxon>Bacteria</taxon>
        <taxon>Pseudomonadati</taxon>
        <taxon>Pseudomonadota</taxon>
        <taxon>Alphaproteobacteria</taxon>
        <taxon>Rhodobacterales</taxon>
        <taxon>Paracoccaceae</taxon>
        <taxon>Profundibacter</taxon>
    </lineage>
</organism>
<evidence type="ECO:0000313" key="3">
    <source>
        <dbReference type="Proteomes" id="UP000261704"/>
    </source>
</evidence>
<gene>
    <name evidence="2" type="ORF">BAR1_12350</name>
</gene>
<evidence type="ECO:0000313" key="2">
    <source>
        <dbReference type="EMBL" id="AXX98643.1"/>
    </source>
</evidence>
<dbReference type="OrthoDB" id="7778819at2"/>
<dbReference type="RefSeq" id="WP_118943298.1">
    <property type="nucleotide sequence ID" value="NZ_CP032125.1"/>
</dbReference>